<evidence type="ECO:0000313" key="9">
    <source>
        <dbReference type="EMBL" id="OGZ11036.1"/>
    </source>
</evidence>
<evidence type="ECO:0000256" key="1">
    <source>
        <dbReference type="ARBA" id="ARBA00001947"/>
    </source>
</evidence>
<keyword evidence="9" id="KW-0132">Cell division</keyword>
<dbReference type="EMBL" id="MHLP01000044">
    <property type="protein sequence ID" value="OGZ11036.1"/>
    <property type="molecule type" value="Genomic_DNA"/>
</dbReference>
<dbReference type="PIRSF" id="PIRSF006019">
    <property type="entry name" value="dCMP_deaminase"/>
    <property type="match status" value="1"/>
</dbReference>
<dbReference type="Proteomes" id="UP000178534">
    <property type="component" value="Unassembled WGS sequence"/>
</dbReference>
<evidence type="ECO:0000259" key="8">
    <source>
        <dbReference type="PROSITE" id="PS51747"/>
    </source>
</evidence>
<name>A0A1G2DBR2_9BACT</name>
<keyword evidence="5 7" id="KW-0862">Zinc</keyword>
<keyword evidence="3 7" id="KW-0479">Metal-binding</keyword>
<evidence type="ECO:0000256" key="5">
    <source>
        <dbReference type="ARBA" id="ARBA00022833"/>
    </source>
</evidence>
<comment type="cofactor">
    <cofactor evidence="1 7">
        <name>Zn(2+)</name>
        <dbReference type="ChEBI" id="CHEBI:29105"/>
    </cofactor>
</comment>
<dbReference type="GO" id="GO:0005737">
    <property type="term" value="C:cytoplasm"/>
    <property type="evidence" value="ECO:0007669"/>
    <property type="project" value="TreeGrafter"/>
</dbReference>
<accession>A0A1G2DBR2</accession>
<dbReference type="PANTHER" id="PTHR11086:SF18">
    <property type="entry name" value="DEOXYCYTIDYLATE DEAMINASE"/>
    <property type="match status" value="1"/>
</dbReference>
<dbReference type="STRING" id="1798665.A2942_03440"/>
<comment type="caution">
    <text evidence="9">The sequence shown here is derived from an EMBL/GenBank/DDBJ whole genome shotgun (WGS) entry which is preliminary data.</text>
</comment>
<evidence type="ECO:0000256" key="7">
    <source>
        <dbReference type="PIRSR" id="PIRSR006019-2"/>
    </source>
</evidence>
<keyword evidence="9" id="KW-0131">Cell cycle</keyword>
<dbReference type="GO" id="GO:0004132">
    <property type="term" value="F:dCMP deaminase activity"/>
    <property type="evidence" value="ECO:0007669"/>
    <property type="project" value="InterPro"/>
</dbReference>
<feature type="active site" description="Proton donor" evidence="6">
    <location>
        <position position="89"/>
    </location>
</feature>
<reference evidence="9 10" key="1">
    <citation type="journal article" date="2016" name="Nat. Commun.">
        <title>Thousands of microbial genomes shed light on interconnected biogeochemical processes in an aquifer system.</title>
        <authorList>
            <person name="Anantharaman K."/>
            <person name="Brown C.T."/>
            <person name="Hug L.A."/>
            <person name="Sharon I."/>
            <person name="Castelle C.J."/>
            <person name="Probst A.J."/>
            <person name="Thomas B.C."/>
            <person name="Singh A."/>
            <person name="Wilkins M.J."/>
            <person name="Karaoz U."/>
            <person name="Brodie E.L."/>
            <person name="Williams K.H."/>
            <person name="Hubbard S.S."/>
            <person name="Banfield J.F."/>
        </authorList>
    </citation>
    <scope>NUCLEOTIDE SEQUENCE [LARGE SCALE GENOMIC DNA]</scope>
</reference>
<keyword evidence="4" id="KW-0378">Hydrolase</keyword>
<dbReference type="Pfam" id="PF00383">
    <property type="entry name" value="dCMP_cyt_deam_1"/>
    <property type="match status" value="1"/>
</dbReference>
<evidence type="ECO:0000256" key="4">
    <source>
        <dbReference type="ARBA" id="ARBA00022801"/>
    </source>
</evidence>
<dbReference type="CDD" id="cd01286">
    <property type="entry name" value="deoxycytidylate_deaminase"/>
    <property type="match status" value="1"/>
</dbReference>
<evidence type="ECO:0000256" key="2">
    <source>
        <dbReference type="ARBA" id="ARBA00006576"/>
    </source>
</evidence>
<proteinExistence type="inferred from homology"/>
<dbReference type="GO" id="GO:0051301">
    <property type="term" value="P:cell division"/>
    <property type="evidence" value="ECO:0007669"/>
    <property type="project" value="UniProtKB-KW"/>
</dbReference>
<dbReference type="PROSITE" id="PS00903">
    <property type="entry name" value="CYT_DCMP_DEAMINASES_1"/>
    <property type="match status" value="1"/>
</dbReference>
<dbReference type="InterPro" id="IPR002125">
    <property type="entry name" value="CMP_dCMP_dom"/>
</dbReference>
<dbReference type="PROSITE" id="PS51747">
    <property type="entry name" value="CYT_DCMP_DEAMINASES_2"/>
    <property type="match status" value="1"/>
</dbReference>
<evidence type="ECO:0000256" key="3">
    <source>
        <dbReference type="ARBA" id="ARBA00022723"/>
    </source>
</evidence>
<dbReference type="AlphaFoldDB" id="A0A1G2DBR2"/>
<dbReference type="GO" id="GO:0008270">
    <property type="term" value="F:zinc ion binding"/>
    <property type="evidence" value="ECO:0007669"/>
    <property type="project" value="InterPro"/>
</dbReference>
<protein>
    <submittedName>
        <fullName evidence="9">Cell division protein DedD</fullName>
    </submittedName>
</protein>
<comment type="similarity">
    <text evidence="2">Belongs to the cytidine and deoxycytidylate deaminase family.</text>
</comment>
<dbReference type="SUPFAM" id="SSF53927">
    <property type="entry name" value="Cytidine deaminase-like"/>
    <property type="match status" value="1"/>
</dbReference>
<evidence type="ECO:0000256" key="6">
    <source>
        <dbReference type="PIRSR" id="PIRSR006019-1"/>
    </source>
</evidence>
<gene>
    <name evidence="9" type="ORF">A2942_03440</name>
</gene>
<dbReference type="InterPro" id="IPR016192">
    <property type="entry name" value="APOBEC/CMP_deaminase_Zn-bd"/>
</dbReference>
<dbReference type="Gene3D" id="3.40.140.10">
    <property type="entry name" value="Cytidine Deaminase, domain 2"/>
    <property type="match status" value="1"/>
</dbReference>
<feature type="binding site" evidence="7">
    <location>
        <position position="87"/>
    </location>
    <ligand>
        <name>Zn(2+)</name>
        <dbReference type="ChEBI" id="CHEBI:29105"/>
        <note>catalytic</note>
    </ligand>
</feature>
<dbReference type="PANTHER" id="PTHR11086">
    <property type="entry name" value="DEOXYCYTIDYLATE DEAMINASE-RELATED"/>
    <property type="match status" value="1"/>
</dbReference>
<feature type="domain" description="CMP/dCMP-type deaminase" evidence="8">
    <location>
        <begin position="13"/>
        <end position="154"/>
    </location>
</feature>
<feature type="binding site" evidence="7">
    <location>
        <position position="115"/>
    </location>
    <ligand>
        <name>Zn(2+)</name>
        <dbReference type="ChEBI" id="CHEBI:29105"/>
        <note>catalytic</note>
    </ligand>
</feature>
<dbReference type="GO" id="GO:0006220">
    <property type="term" value="P:pyrimidine nucleotide metabolic process"/>
    <property type="evidence" value="ECO:0007669"/>
    <property type="project" value="InterPro"/>
</dbReference>
<feature type="binding site" evidence="7">
    <location>
        <position position="118"/>
    </location>
    <ligand>
        <name>Zn(2+)</name>
        <dbReference type="ChEBI" id="CHEBI:29105"/>
        <note>catalytic</note>
    </ligand>
</feature>
<organism evidence="9 10">
    <name type="scientific">Candidatus Lloydbacteria bacterium RIFCSPLOWO2_01_FULL_50_20</name>
    <dbReference type="NCBI Taxonomy" id="1798665"/>
    <lineage>
        <taxon>Bacteria</taxon>
        <taxon>Candidatus Lloydiibacteriota</taxon>
    </lineage>
</organism>
<evidence type="ECO:0000313" key="10">
    <source>
        <dbReference type="Proteomes" id="UP000178534"/>
    </source>
</evidence>
<sequence>MKAEKKTPHKRPSWDEYFMKIAEVVGTRATCDRGRSGCVAVRDKRILATGYVGAPAGLPSCDELDHELHTVTHHDGSQTQHCVRTTHAEQNAVAQAARIGVSLDGATLYVHMTPCYTCAKIMVNAGIRRVVAEKDYHTAQRSKDTFKDAGVQFELLSKEVETYADMVPEDVEDAR</sequence>
<dbReference type="InterPro" id="IPR016473">
    <property type="entry name" value="dCMP_deaminase"/>
</dbReference>
<dbReference type="InterPro" id="IPR016193">
    <property type="entry name" value="Cytidine_deaminase-like"/>
</dbReference>
<dbReference type="InterPro" id="IPR015517">
    <property type="entry name" value="dCMP_deaminase-rel"/>
</dbReference>
<dbReference type="InterPro" id="IPR035105">
    <property type="entry name" value="Deoxycytidylate_deaminase_dom"/>
</dbReference>